<proteinExistence type="predicted"/>
<dbReference type="Gene3D" id="2.60.40.10">
    <property type="entry name" value="Immunoglobulins"/>
    <property type="match status" value="1"/>
</dbReference>
<evidence type="ECO:0000313" key="1">
    <source>
        <dbReference type="EMBL" id="HGY38402.1"/>
    </source>
</evidence>
<protein>
    <submittedName>
        <fullName evidence="1">Uncharacterized protein</fullName>
    </submittedName>
</protein>
<organism evidence="1">
    <name type="scientific">Candidatus Caldatribacterium saccharofermentans</name>
    <dbReference type="NCBI Taxonomy" id="1454753"/>
    <lineage>
        <taxon>Bacteria</taxon>
        <taxon>Pseudomonadati</taxon>
        <taxon>Atribacterota</taxon>
        <taxon>Atribacteria</taxon>
        <taxon>Atribacterales</taxon>
        <taxon>Candidatus Caldatribacteriaceae</taxon>
        <taxon>Candidatus Caldatribacterium</taxon>
    </lineage>
</organism>
<dbReference type="EMBL" id="DTIY01000006">
    <property type="protein sequence ID" value="HGY38402.1"/>
    <property type="molecule type" value="Genomic_DNA"/>
</dbReference>
<dbReference type="InterPro" id="IPR013783">
    <property type="entry name" value="Ig-like_fold"/>
</dbReference>
<name>A0A7V4WKG4_9BACT</name>
<comment type="caution">
    <text evidence="1">The sequence shown here is derived from an EMBL/GenBank/DDBJ whole genome shotgun (WGS) entry which is preliminary data.</text>
</comment>
<reference evidence="1" key="1">
    <citation type="journal article" date="2020" name="mSystems">
        <title>Genome- and Community-Level Interaction Insights into Carbon Utilization and Element Cycling Functions of Hydrothermarchaeota in Hydrothermal Sediment.</title>
        <authorList>
            <person name="Zhou Z."/>
            <person name="Liu Y."/>
            <person name="Xu W."/>
            <person name="Pan J."/>
            <person name="Luo Z.H."/>
            <person name="Li M."/>
        </authorList>
    </citation>
    <scope>NUCLEOTIDE SEQUENCE [LARGE SCALE GENOMIC DNA]</scope>
    <source>
        <strain evidence="1">SpSt-82</strain>
    </source>
</reference>
<dbReference type="AlphaFoldDB" id="A0A7V4WKG4"/>
<gene>
    <name evidence="1" type="ORF">ENW11_01120</name>
</gene>
<dbReference type="PROSITE" id="PS51257">
    <property type="entry name" value="PROKAR_LIPOPROTEIN"/>
    <property type="match status" value="1"/>
</dbReference>
<sequence length="262" mass="27620">MRRKWFLFLVLPVLLCVVLVGCGGTPGPSPAPTPISTPGTAAPSITIVREGSPVTGRILQSGDPVRFSQNVYFQGTAPSSAVIKVYRDGTVIDQTSALPSGEFAWTWNSGTTEGTYNLSFTATQGSLPESSRTPFTIVVDGTGPYLHSLSAKADAPLGNAPTIVVYFNEEIVVGDMNVFTLPAVWDVICLICPGGSTFNVTQVALSADQRSVTLTGNWMVDRLIAGDQIQVFFAYTPLMGVTDKAGNPFNAALNVATGVVTP</sequence>
<accession>A0A7V4WKG4</accession>